<keyword evidence="1" id="KW-0732">Signal</keyword>
<dbReference type="InterPro" id="IPR032710">
    <property type="entry name" value="NTF2-like_dom_sf"/>
</dbReference>
<evidence type="ECO:0000259" key="2">
    <source>
        <dbReference type="Pfam" id="PF14534"/>
    </source>
</evidence>
<reference evidence="3" key="1">
    <citation type="submission" date="2022-05" db="EMBL/GenBank/DDBJ databases">
        <title>Sphingomonas sp. strain MG17 Genome sequencing and assembly.</title>
        <authorList>
            <person name="Kim I."/>
        </authorList>
    </citation>
    <scope>NUCLEOTIDE SEQUENCE</scope>
    <source>
        <strain evidence="3">MG17</strain>
    </source>
</reference>
<keyword evidence="4" id="KW-1185">Reference proteome</keyword>
<feature type="signal peptide" evidence="1">
    <location>
        <begin position="1"/>
        <end position="19"/>
    </location>
</feature>
<accession>A0A9X2HK11</accession>
<dbReference type="InterPro" id="IPR027843">
    <property type="entry name" value="DUF4440"/>
</dbReference>
<evidence type="ECO:0000256" key="1">
    <source>
        <dbReference type="SAM" id="SignalP"/>
    </source>
</evidence>
<dbReference type="EMBL" id="JAMLDX010000001">
    <property type="protein sequence ID" value="MCP3729229.1"/>
    <property type="molecule type" value="Genomic_DNA"/>
</dbReference>
<dbReference type="Proteomes" id="UP001139451">
    <property type="component" value="Unassembled WGS sequence"/>
</dbReference>
<comment type="caution">
    <text evidence="3">The sequence shown here is derived from an EMBL/GenBank/DDBJ whole genome shotgun (WGS) entry which is preliminary data.</text>
</comment>
<dbReference type="RefSeq" id="WP_254291207.1">
    <property type="nucleotide sequence ID" value="NZ_JAMLDX010000001.1"/>
</dbReference>
<proteinExistence type="predicted"/>
<evidence type="ECO:0000313" key="4">
    <source>
        <dbReference type="Proteomes" id="UP001139451"/>
    </source>
</evidence>
<dbReference type="SUPFAM" id="SSF54427">
    <property type="entry name" value="NTF2-like"/>
    <property type="match status" value="1"/>
</dbReference>
<sequence>MMRWLVPLLMLLTALPVAAKERPDSRIQIEAAMEDSAEGWNRGDLDAFLAIYSNDPGITFTGSKGVERGLGPIRARYVKNYPDQFGPGERPKRTALSFRFEEFQLIGRTHAHLVARWTLTPAAGGAAMTGMTSLLFRREAKGWKIVADHSS</sequence>
<dbReference type="AlphaFoldDB" id="A0A9X2HK11"/>
<organism evidence="3 4">
    <name type="scientific">Sphingomonas tagetis</name>
    <dbReference type="NCBI Taxonomy" id="2949092"/>
    <lineage>
        <taxon>Bacteria</taxon>
        <taxon>Pseudomonadati</taxon>
        <taxon>Pseudomonadota</taxon>
        <taxon>Alphaproteobacteria</taxon>
        <taxon>Sphingomonadales</taxon>
        <taxon>Sphingomonadaceae</taxon>
        <taxon>Sphingomonas</taxon>
    </lineage>
</organism>
<feature type="domain" description="DUF4440" evidence="2">
    <location>
        <begin position="29"/>
        <end position="145"/>
    </location>
</feature>
<protein>
    <submittedName>
        <fullName evidence="3">Nuclear transport factor 2 family protein</fullName>
    </submittedName>
</protein>
<dbReference type="Gene3D" id="3.10.450.50">
    <property type="match status" value="1"/>
</dbReference>
<dbReference type="Pfam" id="PF14534">
    <property type="entry name" value="DUF4440"/>
    <property type="match status" value="1"/>
</dbReference>
<feature type="chain" id="PRO_5040757011" evidence="1">
    <location>
        <begin position="20"/>
        <end position="151"/>
    </location>
</feature>
<name>A0A9X2HK11_9SPHN</name>
<evidence type="ECO:0000313" key="3">
    <source>
        <dbReference type="EMBL" id="MCP3729229.1"/>
    </source>
</evidence>
<gene>
    <name evidence="3" type="ORF">M9978_02205</name>
</gene>